<sequence length="220" mass="25066">MSDGQAQSLREPIPPTPSRLLADRTVVLQKYPLRRPMSWRHSLVSRPLLHRMFPLLSPSSSDTPSASFYRLYQFFVIDWTVQFRNELEYFWTRSEPAWALSALPDPYPTDKPNTGSASNSDEALQYAIMAGLCYIMEKAYNRLIMRGLPRDAPPIVDDFEELQARPKHPESVPAWAEAVVPLGEVMDIPDSEGSVPTDEDADEDFLRFGVRVATPHWVFV</sequence>
<gene>
    <name evidence="1" type="ORF">HD556DRAFT_1431693</name>
</gene>
<reference evidence="1" key="1">
    <citation type="journal article" date="2020" name="New Phytol.">
        <title>Comparative genomics reveals dynamic genome evolution in host specialist ectomycorrhizal fungi.</title>
        <authorList>
            <person name="Lofgren L.A."/>
            <person name="Nguyen N.H."/>
            <person name="Vilgalys R."/>
            <person name="Ruytinx J."/>
            <person name="Liao H.L."/>
            <person name="Branco S."/>
            <person name="Kuo A."/>
            <person name="LaButti K."/>
            <person name="Lipzen A."/>
            <person name="Andreopoulos W."/>
            <person name="Pangilinan J."/>
            <person name="Riley R."/>
            <person name="Hundley H."/>
            <person name="Na H."/>
            <person name="Barry K."/>
            <person name="Grigoriev I.V."/>
            <person name="Stajich J.E."/>
            <person name="Kennedy P.G."/>
        </authorList>
    </citation>
    <scope>NUCLEOTIDE SEQUENCE</scope>
    <source>
        <strain evidence="1">S12</strain>
    </source>
</reference>
<name>A0A9P7AS68_9AGAM</name>
<evidence type="ECO:0000313" key="2">
    <source>
        <dbReference type="Proteomes" id="UP000719766"/>
    </source>
</evidence>
<dbReference type="Proteomes" id="UP000719766">
    <property type="component" value="Unassembled WGS sequence"/>
</dbReference>
<organism evidence="1 2">
    <name type="scientific">Suillus plorans</name>
    <dbReference type="NCBI Taxonomy" id="116603"/>
    <lineage>
        <taxon>Eukaryota</taxon>
        <taxon>Fungi</taxon>
        <taxon>Dikarya</taxon>
        <taxon>Basidiomycota</taxon>
        <taxon>Agaricomycotina</taxon>
        <taxon>Agaricomycetes</taxon>
        <taxon>Agaricomycetidae</taxon>
        <taxon>Boletales</taxon>
        <taxon>Suillineae</taxon>
        <taxon>Suillaceae</taxon>
        <taxon>Suillus</taxon>
    </lineage>
</organism>
<dbReference type="EMBL" id="JABBWE010000022">
    <property type="protein sequence ID" value="KAG1795373.1"/>
    <property type="molecule type" value="Genomic_DNA"/>
</dbReference>
<keyword evidence="2" id="KW-1185">Reference proteome</keyword>
<dbReference type="OrthoDB" id="5422293at2759"/>
<dbReference type="AlphaFoldDB" id="A0A9P7AS68"/>
<accession>A0A9P7AS68</accession>
<evidence type="ECO:0000313" key="1">
    <source>
        <dbReference type="EMBL" id="KAG1795373.1"/>
    </source>
</evidence>
<protein>
    <submittedName>
        <fullName evidence="1">Uncharacterized protein</fullName>
    </submittedName>
</protein>
<proteinExistence type="predicted"/>
<dbReference type="GeneID" id="64598803"/>
<dbReference type="RefSeq" id="XP_041161246.1">
    <property type="nucleotide sequence ID" value="XM_041305039.1"/>
</dbReference>
<comment type="caution">
    <text evidence="1">The sequence shown here is derived from an EMBL/GenBank/DDBJ whole genome shotgun (WGS) entry which is preliminary data.</text>
</comment>